<dbReference type="EMBL" id="GG663746">
    <property type="protein sequence ID" value="EEH53474.1"/>
    <property type="molecule type" value="Genomic_DNA"/>
</dbReference>
<protein>
    <submittedName>
        <fullName evidence="3">Predicted protein</fullName>
    </submittedName>
</protein>
<reference evidence="3 4" key="1">
    <citation type="journal article" date="2009" name="Science">
        <title>Green evolution and dynamic adaptations revealed by genomes of the marine picoeukaryotes Micromonas.</title>
        <authorList>
            <person name="Worden A.Z."/>
            <person name="Lee J.H."/>
            <person name="Mock T."/>
            <person name="Rouze P."/>
            <person name="Simmons M.P."/>
            <person name="Aerts A.L."/>
            <person name="Allen A.E."/>
            <person name="Cuvelier M.L."/>
            <person name="Derelle E."/>
            <person name="Everett M.V."/>
            <person name="Foulon E."/>
            <person name="Grimwood J."/>
            <person name="Gundlach H."/>
            <person name="Henrissat B."/>
            <person name="Napoli C."/>
            <person name="McDonald S.M."/>
            <person name="Parker M.S."/>
            <person name="Rombauts S."/>
            <person name="Salamov A."/>
            <person name="Von Dassow P."/>
            <person name="Badger J.H."/>
            <person name="Coutinho P.M."/>
            <person name="Demir E."/>
            <person name="Dubchak I."/>
            <person name="Gentemann C."/>
            <person name="Eikrem W."/>
            <person name="Gready J.E."/>
            <person name="John U."/>
            <person name="Lanier W."/>
            <person name="Lindquist E.A."/>
            <person name="Lucas S."/>
            <person name="Mayer K.F."/>
            <person name="Moreau H."/>
            <person name="Not F."/>
            <person name="Otillar R."/>
            <person name="Panaud O."/>
            <person name="Pangilinan J."/>
            <person name="Paulsen I."/>
            <person name="Piegu B."/>
            <person name="Poliakov A."/>
            <person name="Robbens S."/>
            <person name="Schmutz J."/>
            <person name="Toulza E."/>
            <person name="Wyss T."/>
            <person name="Zelensky A."/>
            <person name="Zhou K."/>
            <person name="Armbrust E.V."/>
            <person name="Bhattacharya D."/>
            <person name="Goodenough U.W."/>
            <person name="Van de Peer Y."/>
            <person name="Grigoriev I.V."/>
        </authorList>
    </citation>
    <scope>NUCLEOTIDE SEQUENCE [LARGE SCALE GENOMIC DNA]</scope>
    <source>
        <strain evidence="3 4">CCMP1545</strain>
    </source>
</reference>
<dbReference type="AlphaFoldDB" id="C1N3Q4"/>
<dbReference type="InterPro" id="IPR035441">
    <property type="entry name" value="TFIIS/LEDGF_dom_sf"/>
</dbReference>
<comment type="subcellular location">
    <subcellularLocation>
        <location evidence="1">Nucleus</location>
    </subcellularLocation>
</comment>
<evidence type="ECO:0000259" key="2">
    <source>
        <dbReference type="PROSITE" id="PS51319"/>
    </source>
</evidence>
<proteinExistence type="predicted"/>
<accession>C1N3Q4</accession>
<dbReference type="SUPFAM" id="SSF47676">
    <property type="entry name" value="Conserved domain common to transcription factors TFIIS, elongin A, CRSP70"/>
    <property type="match status" value="1"/>
</dbReference>
<keyword evidence="1" id="KW-0539">Nucleus</keyword>
<name>C1N3Q4_MICPC</name>
<dbReference type="RefSeq" id="XP_003062655.1">
    <property type="nucleotide sequence ID" value="XM_003062609.1"/>
</dbReference>
<dbReference type="GeneID" id="9687855"/>
<dbReference type="KEGG" id="mpp:MICPUCDRAFT_52259"/>
<sequence>MRSPTTPSSRPRPKHQVTLHDCAKVVTSRTSSYYNVNLEDVMRLKKTIEDVDASKDDVVHALRQLASMMMSTDLLAKSLVGKSVKRISRKHGDGEVRAAAKAIAEKWSSEVVGAYNREMNAARKRIGFVKARR</sequence>
<gene>
    <name evidence="3" type="ORF">MICPUCDRAFT_52259</name>
</gene>
<dbReference type="PROSITE" id="PS51319">
    <property type="entry name" value="TFIIS_N"/>
    <property type="match status" value="1"/>
</dbReference>
<evidence type="ECO:0000256" key="1">
    <source>
        <dbReference type="PROSITE-ProRule" id="PRU00649"/>
    </source>
</evidence>
<dbReference type="OMA" id="RQLASMM"/>
<dbReference type="GO" id="GO:0005634">
    <property type="term" value="C:nucleus"/>
    <property type="evidence" value="ECO:0007669"/>
    <property type="project" value="UniProtKB-SubCell"/>
</dbReference>
<dbReference type="Gene3D" id="1.20.930.10">
    <property type="entry name" value="Conserved domain common to transcription factors TFIIS, elongin A, CRSP70"/>
    <property type="match status" value="1"/>
</dbReference>
<organism evidence="4">
    <name type="scientific">Micromonas pusilla (strain CCMP1545)</name>
    <name type="common">Picoplanktonic green alga</name>
    <dbReference type="NCBI Taxonomy" id="564608"/>
    <lineage>
        <taxon>Eukaryota</taxon>
        <taxon>Viridiplantae</taxon>
        <taxon>Chlorophyta</taxon>
        <taxon>Mamiellophyceae</taxon>
        <taxon>Mamiellales</taxon>
        <taxon>Mamiellaceae</taxon>
        <taxon>Micromonas</taxon>
    </lineage>
</organism>
<dbReference type="Pfam" id="PF08711">
    <property type="entry name" value="Med26"/>
    <property type="match status" value="1"/>
</dbReference>
<feature type="domain" description="TFIIS N-terminal" evidence="2">
    <location>
        <begin position="39"/>
        <end position="114"/>
    </location>
</feature>
<evidence type="ECO:0000313" key="4">
    <source>
        <dbReference type="Proteomes" id="UP000001876"/>
    </source>
</evidence>
<dbReference type="Proteomes" id="UP000001876">
    <property type="component" value="Unassembled WGS sequence"/>
</dbReference>
<dbReference type="InterPro" id="IPR017923">
    <property type="entry name" value="TFIIS_N"/>
</dbReference>
<evidence type="ECO:0000313" key="3">
    <source>
        <dbReference type="EMBL" id="EEH53474.1"/>
    </source>
</evidence>
<keyword evidence="4" id="KW-1185">Reference proteome</keyword>
<dbReference type="OrthoDB" id="1939063at2759"/>